<dbReference type="Proteomes" id="UP000516117">
    <property type="component" value="Chromosome"/>
</dbReference>
<name>A0A7H0H6E6_9ACTN</name>
<dbReference type="Pfam" id="PF04235">
    <property type="entry name" value="DUF418"/>
    <property type="match status" value="1"/>
</dbReference>
<organism evidence="3 4">
    <name type="scientific">Tessaracoccus defluvii</name>
    <dbReference type="NCBI Taxonomy" id="1285901"/>
    <lineage>
        <taxon>Bacteria</taxon>
        <taxon>Bacillati</taxon>
        <taxon>Actinomycetota</taxon>
        <taxon>Actinomycetes</taxon>
        <taxon>Propionibacteriales</taxon>
        <taxon>Propionibacteriaceae</taxon>
        <taxon>Tessaracoccus</taxon>
    </lineage>
</organism>
<keyword evidence="4" id="KW-1185">Reference proteome</keyword>
<dbReference type="RefSeq" id="WP_187721231.1">
    <property type="nucleotide sequence ID" value="NZ_BAABBL010000016.1"/>
</dbReference>
<gene>
    <name evidence="3" type="ORF">H9L22_00850</name>
</gene>
<accession>A0A7H0H6E6</accession>
<feature type="transmembrane region" description="Helical" evidence="1">
    <location>
        <begin position="21"/>
        <end position="38"/>
    </location>
</feature>
<feature type="transmembrane region" description="Helical" evidence="1">
    <location>
        <begin position="90"/>
        <end position="107"/>
    </location>
</feature>
<feature type="domain" description="DUF418" evidence="2">
    <location>
        <begin position="166"/>
        <end position="291"/>
    </location>
</feature>
<dbReference type="KEGG" id="tdf:H9L22_00850"/>
<keyword evidence="1" id="KW-1133">Transmembrane helix</keyword>
<keyword evidence="1" id="KW-0812">Transmembrane</keyword>
<dbReference type="EMBL" id="CP060789">
    <property type="protein sequence ID" value="QNP56112.1"/>
    <property type="molecule type" value="Genomic_DNA"/>
</dbReference>
<dbReference type="AlphaFoldDB" id="A0A7H0H6E6"/>
<feature type="transmembrane region" description="Helical" evidence="1">
    <location>
        <begin position="168"/>
        <end position="187"/>
    </location>
</feature>
<keyword evidence="1" id="KW-0472">Membrane</keyword>
<evidence type="ECO:0000313" key="3">
    <source>
        <dbReference type="EMBL" id="QNP56112.1"/>
    </source>
</evidence>
<feature type="transmembrane region" description="Helical" evidence="1">
    <location>
        <begin position="259"/>
        <end position="278"/>
    </location>
</feature>
<protein>
    <submittedName>
        <fullName evidence="3">DUF418 domain-containing protein</fullName>
    </submittedName>
</protein>
<dbReference type="InterPro" id="IPR007349">
    <property type="entry name" value="DUF418"/>
</dbReference>
<evidence type="ECO:0000313" key="4">
    <source>
        <dbReference type="Proteomes" id="UP000516117"/>
    </source>
</evidence>
<evidence type="ECO:0000256" key="1">
    <source>
        <dbReference type="SAM" id="Phobius"/>
    </source>
</evidence>
<proteinExistence type="predicted"/>
<evidence type="ECO:0000259" key="2">
    <source>
        <dbReference type="Pfam" id="PF04235"/>
    </source>
</evidence>
<reference evidence="3 4" key="1">
    <citation type="submission" date="2020-08" db="EMBL/GenBank/DDBJ databases">
        <title>Genome sequence of Tessaracoccus defluvii JCM 17540T.</title>
        <authorList>
            <person name="Hyun D.-W."/>
            <person name="Bae J.-W."/>
        </authorList>
    </citation>
    <scope>NUCLEOTIDE SEQUENCE [LARGE SCALE GENOMIC DNA]</scope>
    <source>
        <strain evidence="3 4">JCM 17540</strain>
    </source>
</reference>
<sequence>MQNRNVGIDVDRNVGIDVARAVALVGMMVAHLTFLDGLAVQVFYGFPAALFAFISGVSMGYMRARPAQFIVRGLCLIGMHFALAPFTGQVFVVLGTIGLCMALLAWAPRWSSPVLLWLACVLAFGSAVLSSGSVVLIAAFWPYSPVMWATLMVTGILFQRHMIAPRRLIVGFVVGTVLFVANLALRWYVLLPEFFDANGHTGGLGDVMGSIGTSVGVCSLCCLLRRWIGWLAPLGRMPLTVYCIHVLTADWLAPKWFGIWVSLAGAIVISYVWLAIFTRGPIETLLRRITAVVGKEKNEKIRS</sequence>
<feature type="transmembrane region" description="Helical" evidence="1">
    <location>
        <begin position="114"/>
        <end position="140"/>
    </location>
</feature>
<feature type="transmembrane region" description="Helical" evidence="1">
    <location>
        <begin position="44"/>
        <end position="62"/>
    </location>
</feature>